<evidence type="ECO:0000313" key="1">
    <source>
        <dbReference type="EMBL" id="KTD66114.1"/>
    </source>
</evidence>
<evidence type="ECO:0008006" key="3">
    <source>
        <dbReference type="Google" id="ProtNLM"/>
    </source>
</evidence>
<dbReference type="OrthoDB" id="5653788at2"/>
<dbReference type="PATRIC" id="fig|452.5.peg.192"/>
<organism evidence="1 2">
    <name type="scientific">Legionella spiritensis</name>
    <dbReference type="NCBI Taxonomy" id="452"/>
    <lineage>
        <taxon>Bacteria</taxon>
        <taxon>Pseudomonadati</taxon>
        <taxon>Pseudomonadota</taxon>
        <taxon>Gammaproteobacteria</taxon>
        <taxon>Legionellales</taxon>
        <taxon>Legionellaceae</taxon>
        <taxon>Legionella</taxon>
    </lineage>
</organism>
<keyword evidence="2" id="KW-1185">Reference proteome</keyword>
<evidence type="ECO:0000313" key="2">
    <source>
        <dbReference type="Proteomes" id="UP000054877"/>
    </source>
</evidence>
<dbReference type="EMBL" id="LNYX01000002">
    <property type="protein sequence ID" value="KTD66114.1"/>
    <property type="molecule type" value="Genomic_DNA"/>
</dbReference>
<sequence length="310" mass="35838">MKEEYTANDKNEILFSIEDISESEHDLTLKINRHIEDNERKDVLLAFQQARKAGFFTALKSRRNHNELLVSFNQDVLIDQMKKQRQENPEQLATLHQFYIKYDGFCELISNYVIMNGLLGGDDETDTLSDIMKMETRHVKNPLKCALTLTKINQNEVKQSHILKVSSLFQRFIAYFFEIYPHSIMPAFAKVMNNNQVNRPLLAEKLDAMEKGSYIKFFAFSKKGFLGLEGHSMVIKKTGDDAYSFFDPNSGEEKKLGIKKLADRIDTAIVTYEATRIAFIDGQRYVQDLDYQLSNDVNSDKEAKTYLKPI</sequence>
<name>A0A0W0ZAF5_LEGSP</name>
<comment type="caution">
    <text evidence="1">The sequence shown here is derived from an EMBL/GenBank/DDBJ whole genome shotgun (WGS) entry which is preliminary data.</text>
</comment>
<accession>A0A0W0ZAF5</accession>
<protein>
    <recommendedName>
        <fullName evidence="3">Peptidase C58 YopT-type domain-containing protein</fullName>
    </recommendedName>
</protein>
<dbReference type="Proteomes" id="UP000054877">
    <property type="component" value="Unassembled WGS sequence"/>
</dbReference>
<dbReference type="STRING" id="452.Lspi_0177"/>
<dbReference type="AlphaFoldDB" id="A0A0W0ZAF5"/>
<reference evidence="1 2" key="1">
    <citation type="submission" date="2015-11" db="EMBL/GenBank/DDBJ databases">
        <title>Genomic analysis of 38 Legionella species identifies large and diverse effector repertoires.</title>
        <authorList>
            <person name="Burstein D."/>
            <person name="Amaro F."/>
            <person name="Zusman T."/>
            <person name="Lifshitz Z."/>
            <person name="Cohen O."/>
            <person name="Gilbert J.A."/>
            <person name="Pupko T."/>
            <person name="Shuman H.A."/>
            <person name="Segal G."/>
        </authorList>
    </citation>
    <scope>NUCLEOTIDE SEQUENCE [LARGE SCALE GENOMIC DNA]</scope>
    <source>
        <strain evidence="1 2">Mt.St.Helens-9</strain>
    </source>
</reference>
<proteinExistence type="predicted"/>
<dbReference type="RefSeq" id="WP_058482119.1">
    <property type="nucleotide sequence ID" value="NZ_CAAAII010000009.1"/>
</dbReference>
<gene>
    <name evidence="1" type="ORF">Lspi_0177</name>
</gene>